<keyword evidence="5" id="KW-0677">Repeat</keyword>
<dbReference type="Pfam" id="PF00571">
    <property type="entry name" value="CBS"/>
    <property type="match status" value="2"/>
</dbReference>
<evidence type="ECO:0000259" key="11">
    <source>
        <dbReference type="PROSITE" id="PS51371"/>
    </source>
</evidence>
<evidence type="ECO:0000256" key="10">
    <source>
        <dbReference type="PROSITE-ProRule" id="PRU01193"/>
    </source>
</evidence>
<reference evidence="14" key="1">
    <citation type="submission" date="2015-11" db="EMBL/GenBank/DDBJ databases">
        <authorList>
            <person name="Varghese N."/>
        </authorList>
    </citation>
    <scope>NUCLEOTIDE SEQUENCE [LARGE SCALE GENOMIC DNA]</scope>
    <source>
        <strain evidence="14">DSM 45899</strain>
    </source>
</reference>
<dbReference type="AlphaFoldDB" id="A0A0S4QZZ0"/>
<evidence type="ECO:0000256" key="3">
    <source>
        <dbReference type="ARBA" id="ARBA00022475"/>
    </source>
</evidence>
<dbReference type="Proteomes" id="UP000198802">
    <property type="component" value="Unassembled WGS sequence"/>
</dbReference>
<dbReference type="Gene3D" id="3.30.465.10">
    <property type="match status" value="1"/>
</dbReference>
<dbReference type="PANTHER" id="PTHR43099">
    <property type="entry name" value="UPF0053 PROTEIN YRKA"/>
    <property type="match status" value="1"/>
</dbReference>
<dbReference type="EMBL" id="FAOZ01000059">
    <property type="protein sequence ID" value="CUU61157.1"/>
    <property type="molecule type" value="Genomic_DNA"/>
</dbReference>
<dbReference type="InterPro" id="IPR051676">
    <property type="entry name" value="UPF0053_domain"/>
</dbReference>
<evidence type="ECO:0000256" key="4">
    <source>
        <dbReference type="ARBA" id="ARBA00022692"/>
    </source>
</evidence>
<dbReference type="InterPro" id="IPR044751">
    <property type="entry name" value="Ion_transp-like_CBS"/>
</dbReference>
<keyword evidence="6 10" id="KW-1133">Transmembrane helix</keyword>
<dbReference type="InterPro" id="IPR046342">
    <property type="entry name" value="CBS_dom_sf"/>
</dbReference>
<organism evidence="13 14">
    <name type="scientific">Parafrankia irregularis</name>
    <dbReference type="NCBI Taxonomy" id="795642"/>
    <lineage>
        <taxon>Bacteria</taxon>
        <taxon>Bacillati</taxon>
        <taxon>Actinomycetota</taxon>
        <taxon>Actinomycetes</taxon>
        <taxon>Frankiales</taxon>
        <taxon>Frankiaceae</taxon>
        <taxon>Parafrankia</taxon>
    </lineage>
</organism>
<dbReference type="SMART" id="SM00116">
    <property type="entry name" value="CBS"/>
    <property type="match status" value="2"/>
</dbReference>
<evidence type="ECO:0000313" key="14">
    <source>
        <dbReference type="Proteomes" id="UP000198802"/>
    </source>
</evidence>
<evidence type="ECO:0000256" key="2">
    <source>
        <dbReference type="ARBA" id="ARBA00006337"/>
    </source>
</evidence>
<comment type="subcellular location">
    <subcellularLocation>
        <location evidence="1">Cell membrane</location>
        <topology evidence="1">Multi-pass membrane protein</topology>
    </subcellularLocation>
</comment>
<dbReference type="SUPFAM" id="SSF54631">
    <property type="entry name" value="CBS-domain pair"/>
    <property type="match status" value="1"/>
</dbReference>
<gene>
    <name evidence="13" type="ORF">Ga0074812_1596</name>
</gene>
<dbReference type="CDD" id="cd04590">
    <property type="entry name" value="CBS_pair_CorC_HlyC_assoc"/>
    <property type="match status" value="1"/>
</dbReference>
<evidence type="ECO:0000256" key="5">
    <source>
        <dbReference type="ARBA" id="ARBA00022737"/>
    </source>
</evidence>
<keyword evidence="7 9" id="KW-0129">CBS domain</keyword>
<dbReference type="PROSITE" id="PS51371">
    <property type="entry name" value="CBS"/>
    <property type="match status" value="2"/>
</dbReference>
<keyword evidence="14" id="KW-1185">Reference proteome</keyword>
<dbReference type="SUPFAM" id="SSF56176">
    <property type="entry name" value="FAD-binding/transporter-associated domain-like"/>
    <property type="match status" value="1"/>
</dbReference>
<name>A0A0S4QZZ0_9ACTN</name>
<evidence type="ECO:0000256" key="8">
    <source>
        <dbReference type="ARBA" id="ARBA00023136"/>
    </source>
</evidence>
<feature type="domain" description="CBS" evidence="11">
    <location>
        <begin position="287"/>
        <end position="350"/>
    </location>
</feature>
<dbReference type="SMART" id="SM01091">
    <property type="entry name" value="CorC_HlyC"/>
    <property type="match status" value="1"/>
</dbReference>
<dbReference type="PROSITE" id="PS51846">
    <property type="entry name" value="CNNM"/>
    <property type="match status" value="1"/>
</dbReference>
<dbReference type="Pfam" id="PF03471">
    <property type="entry name" value="CorC_HlyC"/>
    <property type="match status" value="1"/>
</dbReference>
<proteinExistence type="inferred from homology"/>
<dbReference type="PANTHER" id="PTHR43099:SF6">
    <property type="entry name" value="UPF0053 PROTEIN RV1842C"/>
    <property type="match status" value="1"/>
</dbReference>
<dbReference type="Pfam" id="PF01595">
    <property type="entry name" value="CNNM"/>
    <property type="match status" value="1"/>
</dbReference>
<evidence type="ECO:0000256" key="6">
    <source>
        <dbReference type="ARBA" id="ARBA00022989"/>
    </source>
</evidence>
<dbReference type="InterPro" id="IPR036318">
    <property type="entry name" value="FAD-bd_PCMH-like_sf"/>
</dbReference>
<feature type="domain" description="CBS" evidence="11">
    <location>
        <begin position="222"/>
        <end position="280"/>
    </location>
</feature>
<evidence type="ECO:0000256" key="1">
    <source>
        <dbReference type="ARBA" id="ARBA00004651"/>
    </source>
</evidence>
<dbReference type="InterPro" id="IPR002550">
    <property type="entry name" value="CNNM"/>
</dbReference>
<evidence type="ECO:0000256" key="7">
    <source>
        <dbReference type="ARBA" id="ARBA00023122"/>
    </source>
</evidence>
<keyword evidence="3" id="KW-1003">Cell membrane</keyword>
<dbReference type="InterPro" id="IPR016169">
    <property type="entry name" value="FAD-bd_PCMH_sub2"/>
</dbReference>
<evidence type="ECO:0000313" key="13">
    <source>
        <dbReference type="EMBL" id="CUU61157.1"/>
    </source>
</evidence>
<dbReference type="InterPro" id="IPR005170">
    <property type="entry name" value="Transptr-assoc_dom"/>
</dbReference>
<evidence type="ECO:0000256" key="9">
    <source>
        <dbReference type="PROSITE-ProRule" id="PRU00703"/>
    </source>
</evidence>
<keyword evidence="4 10" id="KW-0812">Transmembrane</keyword>
<dbReference type="GO" id="GO:0050660">
    <property type="term" value="F:flavin adenine dinucleotide binding"/>
    <property type="evidence" value="ECO:0007669"/>
    <property type="project" value="InterPro"/>
</dbReference>
<comment type="similarity">
    <text evidence="2">Belongs to the UPF0053 family.</text>
</comment>
<sequence length="441" mass="47133">MLEAAGYLFVAVLLIAGNALFVAAEFALVAVEPHQIQQAVDAGERRDRTVLHAVRSLSFQLSGAQLGITVTSLAVGYLAEPAIATLLRPPLAAIGIGPSPRGVTAIVLALVLATVTQMVFGELVPKNWAISEPVRIARAVAPAQVLFSRVFRPLISVLNGAANALVRAVGVEPQDELRAGRSSAELDSIVTSSAEHGTLPTTTATLLSRSLRFGDRHASDVMTPRVRAVLVEVDTSLTDLLALAERTGLSRFPVLRAAPPAAPAADEVVGIVHVKDAFRAPPPERGMRRVAEFMSDPLLVPASLHCEVLLHRLRRHGLQLAVVIDEYGGLDGIVTMEDLVEELVGEVADEYDRPAAPDVVVLGPEQWLLSGLLRLDEVREHTGVDLPSGPYETVGGLMLARLGRLGQQHDVVRVDGHELVVVSIDGRRINRIRLVAAADDR</sequence>
<accession>A0A0S4QZZ0</accession>
<keyword evidence="8 10" id="KW-0472">Membrane</keyword>
<dbReference type="GO" id="GO:0005886">
    <property type="term" value="C:plasma membrane"/>
    <property type="evidence" value="ECO:0007669"/>
    <property type="project" value="UniProtKB-SubCell"/>
</dbReference>
<dbReference type="InterPro" id="IPR000644">
    <property type="entry name" value="CBS_dom"/>
</dbReference>
<dbReference type="RefSeq" id="WP_091287171.1">
    <property type="nucleotide sequence ID" value="NZ_FAOZ01000059.1"/>
</dbReference>
<feature type="domain" description="CNNM transmembrane" evidence="12">
    <location>
        <begin position="1"/>
        <end position="203"/>
    </location>
</feature>
<dbReference type="Gene3D" id="3.10.580.10">
    <property type="entry name" value="CBS-domain"/>
    <property type="match status" value="1"/>
</dbReference>
<evidence type="ECO:0000259" key="12">
    <source>
        <dbReference type="PROSITE" id="PS51846"/>
    </source>
</evidence>
<protein>
    <submittedName>
        <fullName evidence="13">Hemolysin, contains CBS domains</fullName>
    </submittedName>
</protein>